<dbReference type="AlphaFoldDB" id="A0A7S4LJQ1"/>
<organism evidence="1">
    <name type="scientific">Eutreptiella gymnastica</name>
    <dbReference type="NCBI Taxonomy" id="73025"/>
    <lineage>
        <taxon>Eukaryota</taxon>
        <taxon>Discoba</taxon>
        <taxon>Euglenozoa</taxon>
        <taxon>Euglenida</taxon>
        <taxon>Spirocuta</taxon>
        <taxon>Euglenophyceae</taxon>
        <taxon>Eutreptiales</taxon>
        <taxon>Eutreptiaceae</taxon>
        <taxon>Eutreptiella</taxon>
    </lineage>
</organism>
<evidence type="ECO:0000313" key="1">
    <source>
        <dbReference type="EMBL" id="CAE0833755.1"/>
    </source>
</evidence>
<accession>A0A7S4LJQ1</accession>
<dbReference type="EMBL" id="HBJA01131131">
    <property type="protein sequence ID" value="CAE0833755.1"/>
    <property type="molecule type" value="Transcribed_RNA"/>
</dbReference>
<name>A0A7S4LJQ1_9EUGL</name>
<proteinExistence type="predicted"/>
<gene>
    <name evidence="1" type="ORF">EGYM00163_LOCUS45051</name>
</gene>
<reference evidence="1" key="1">
    <citation type="submission" date="2021-01" db="EMBL/GenBank/DDBJ databases">
        <authorList>
            <person name="Corre E."/>
            <person name="Pelletier E."/>
            <person name="Niang G."/>
            <person name="Scheremetjew M."/>
            <person name="Finn R."/>
            <person name="Kale V."/>
            <person name="Holt S."/>
            <person name="Cochrane G."/>
            <person name="Meng A."/>
            <person name="Brown T."/>
            <person name="Cohen L."/>
        </authorList>
    </citation>
    <scope>NUCLEOTIDE SEQUENCE</scope>
    <source>
        <strain evidence="1">CCMP1594</strain>
    </source>
</reference>
<sequence>MGQLPAGKATRVARIQKKTQPLIALHSLNATDNCANFSHCTCVSVCLLIVCIMKDAFGTHAMFTRTKCWKACAVCTHAAHGCAYHQTAAVEARPNQAHPRTGFNLVAEEYHFQERVASLSKPSTLSCDIPSPPTDR</sequence>
<protein>
    <submittedName>
        <fullName evidence="1">Uncharacterized protein</fullName>
    </submittedName>
</protein>